<name>A0AAQ3XBK7_PASNO</name>
<proteinExistence type="predicted"/>
<keyword evidence="2" id="KW-1185">Reference proteome</keyword>
<dbReference type="Proteomes" id="UP001341281">
    <property type="component" value="Chromosome 09"/>
</dbReference>
<accession>A0AAQ3XBK7</accession>
<evidence type="ECO:0000313" key="1">
    <source>
        <dbReference type="EMBL" id="WVZ92923.1"/>
    </source>
</evidence>
<protein>
    <submittedName>
        <fullName evidence="1">Uncharacterized protein</fullName>
    </submittedName>
</protein>
<organism evidence="1 2">
    <name type="scientific">Paspalum notatum var. saurae</name>
    <dbReference type="NCBI Taxonomy" id="547442"/>
    <lineage>
        <taxon>Eukaryota</taxon>
        <taxon>Viridiplantae</taxon>
        <taxon>Streptophyta</taxon>
        <taxon>Embryophyta</taxon>
        <taxon>Tracheophyta</taxon>
        <taxon>Spermatophyta</taxon>
        <taxon>Magnoliopsida</taxon>
        <taxon>Liliopsida</taxon>
        <taxon>Poales</taxon>
        <taxon>Poaceae</taxon>
        <taxon>PACMAD clade</taxon>
        <taxon>Panicoideae</taxon>
        <taxon>Andropogonodae</taxon>
        <taxon>Paspaleae</taxon>
        <taxon>Paspalinae</taxon>
        <taxon>Paspalum</taxon>
    </lineage>
</organism>
<dbReference type="EMBL" id="CP144753">
    <property type="protein sequence ID" value="WVZ92923.1"/>
    <property type="molecule type" value="Genomic_DNA"/>
</dbReference>
<sequence length="80" mass="8620">MLLLLATVTGCHSVTSTCCPAKPHFRWLGLASASLHSPDSSSAPSPRGSPLDDWRLELLRDLSARRLHGAACPPQYGQRP</sequence>
<reference evidence="1 2" key="1">
    <citation type="submission" date="2024-02" db="EMBL/GenBank/DDBJ databases">
        <title>High-quality chromosome-scale genome assembly of Pensacola bahiagrass (Paspalum notatum Flugge var. saurae).</title>
        <authorList>
            <person name="Vega J.M."/>
            <person name="Podio M."/>
            <person name="Orjuela J."/>
            <person name="Siena L.A."/>
            <person name="Pessino S.C."/>
            <person name="Combes M.C."/>
            <person name="Mariac C."/>
            <person name="Albertini E."/>
            <person name="Pupilli F."/>
            <person name="Ortiz J.P.A."/>
            <person name="Leblanc O."/>
        </authorList>
    </citation>
    <scope>NUCLEOTIDE SEQUENCE [LARGE SCALE GENOMIC DNA]</scope>
    <source>
        <strain evidence="1">R1</strain>
        <tissue evidence="1">Leaf</tissue>
    </source>
</reference>
<evidence type="ECO:0000313" key="2">
    <source>
        <dbReference type="Proteomes" id="UP001341281"/>
    </source>
</evidence>
<dbReference type="AlphaFoldDB" id="A0AAQ3XBK7"/>
<gene>
    <name evidence="1" type="ORF">U9M48_038953</name>
</gene>